<evidence type="ECO:0000256" key="8">
    <source>
        <dbReference type="ARBA" id="ARBA00022932"/>
    </source>
</evidence>
<dbReference type="PIRSF" id="PIRSF000804">
    <property type="entry name" value="DNA_pol_III_b"/>
    <property type="match status" value="1"/>
</dbReference>
<dbReference type="InterPro" id="IPR022635">
    <property type="entry name" value="DNA_polIII_beta_C"/>
</dbReference>
<dbReference type="Pfam" id="PF02768">
    <property type="entry name" value="DNA_pol3_beta_3"/>
    <property type="match status" value="1"/>
</dbReference>
<dbReference type="GO" id="GO:0005737">
    <property type="term" value="C:cytoplasm"/>
    <property type="evidence" value="ECO:0007669"/>
    <property type="project" value="UniProtKB-SubCell"/>
</dbReference>
<gene>
    <name evidence="14" type="ORF">CQA57_06895</name>
</gene>
<dbReference type="PANTHER" id="PTHR30478">
    <property type="entry name" value="DNA POLYMERASE III SUBUNIT BETA"/>
    <property type="match status" value="1"/>
</dbReference>
<dbReference type="SMART" id="SM00480">
    <property type="entry name" value="POL3Bc"/>
    <property type="match status" value="1"/>
</dbReference>
<keyword evidence="9" id="KW-0238">DNA-binding</keyword>
<comment type="subcellular location">
    <subcellularLocation>
        <location evidence="1 10">Cytoplasm</location>
    </subcellularLocation>
</comment>
<dbReference type="InterPro" id="IPR046938">
    <property type="entry name" value="DNA_clamp_sf"/>
</dbReference>
<accession>A0A3D8J5K3</accession>
<feature type="domain" description="DNA polymerase III beta sliding clamp central" evidence="12">
    <location>
        <begin position="128"/>
        <end position="237"/>
    </location>
</feature>
<dbReference type="Pfam" id="PF02767">
    <property type="entry name" value="DNA_pol3_beta_2"/>
    <property type="match status" value="1"/>
</dbReference>
<dbReference type="RefSeq" id="WP_115579505.1">
    <property type="nucleotide sequence ID" value="NZ_NXLX01000020.1"/>
</dbReference>
<keyword evidence="15" id="KW-1185">Reference proteome</keyword>
<dbReference type="OrthoDB" id="8421503at2"/>
<dbReference type="PANTHER" id="PTHR30478:SF0">
    <property type="entry name" value="BETA SLIDING CLAMP"/>
    <property type="match status" value="1"/>
</dbReference>
<comment type="similarity">
    <text evidence="2 10">Belongs to the beta sliding clamp family.</text>
</comment>
<evidence type="ECO:0000259" key="13">
    <source>
        <dbReference type="Pfam" id="PF02768"/>
    </source>
</evidence>
<dbReference type="GO" id="GO:0006271">
    <property type="term" value="P:DNA strand elongation involved in DNA replication"/>
    <property type="evidence" value="ECO:0007669"/>
    <property type="project" value="TreeGrafter"/>
</dbReference>
<evidence type="ECO:0000256" key="1">
    <source>
        <dbReference type="ARBA" id="ARBA00004496"/>
    </source>
</evidence>
<feature type="domain" description="DNA polymerase III beta sliding clamp C-terminal" evidence="13">
    <location>
        <begin position="240"/>
        <end position="343"/>
    </location>
</feature>
<keyword evidence="6 10" id="KW-0548">Nucleotidyltransferase</keyword>
<evidence type="ECO:0000256" key="3">
    <source>
        <dbReference type="ARBA" id="ARBA00021035"/>
    </source>
</evidence>
<proteinExistence type="inferred from homology"/>
<dbReference type="GO" id="GO:0009360">
    <property type="term" value="C:DNA polymerase III complex"/>
    <property type="evidence" value="ECO:0007669"/>
    <property type="project" value="InterPro"/>
</dbReference>
<evidence type="ECO:0000259" key="11">
    <source>
        <dbReference type="Pfam" id="PF00712"/>
    </source>
</evidence>
<keyword evidence="4 10" id="KW-0963">Cytoplasm</keyword>
<evidence type="ECO:0000313" key="15">
    <source>
        <dbReference type="Proteomes" id="UP000256695"/>
    </source>
</evidence>
<evidence type="ECO:0000256" key="7">
    <source>
        <dbReference type="ARBA" id="ARBA00022705"/>
    </source>
</evidence>
<keyword evidence="7 10" id="KW-0235">DNA replication</keyword>
<name>A0A3D8J5K3_9HELI</name>
<dbReference type="CDD" id="cd00140">
    <property type="entry name" value="beta_clamp"/>
    <property type="match status" value="1"/>
</dbReference>
<evidence type="ECO:0000256" key="6">
    <source>
        <dbReference type="ARBA" id="ARBA00022695"/>
    </source>
</evidence>
<dbReference type="Gene3D" id="3.10.150.10">
    <property type="entry name" value="DNA Polymerase III, subunit A, domain 2"/>
    <property type="match status" value="3"/>
</dbReference>
<organism evidence="14 15">
    <name type="scientific">Helicobacter anseris</name>
    <dbReference type="NCBI Taxonomy" id="375926"/>
    <lineage>
        <taxon>Bacteria</taxon>
        <taxon>Pseudomonadati</taxon>
        <taxon>Campylobacterota</taxon>
        <taxon>Epsilonproteobacteria</taxon>
        <taxon>Campylobacterales</taxon>
        <taxon>Helicobacteraceae</taxon>
        <taxon>Helicobacter</taxon>
    </lineage>
</organism>
<dbReference type="GO" id="GO:0003887">
    <property type="term" value="F:DNA-directed DNA polymerase activity"/>
    <property type="evidence" value="ECO:0007669"/>
    <property type="project" value="UniProtKB-UniRule"/>
</dbReference>
<dbReference type="InterPro" id="IPR022637">
    <property type="entry name" value="DNA_polIII_beta_cen"/>
</dbReference>
<reference evidence="14 15" key="1">
    <citation type="submission" date="2018-04" db="EMBL/GenBank/DDBJ databases">
        <title>Novel Campyloabacter and Helicobacter Species and Strains.</title>
        <authorList>
            <person name="Mannion A.J."/>
            <person name="Shen Z."/>
            <person name="Fox J.G."/>
        </authorList>
    </citation>
    <scope>NUCLEOTIDE SEQUENCE [LARGE SCALE GENOMIC DNA]</scope>
    <source>
        <strain evidence="14 15">MIT 04-9362</strain>
    </source>
</reference>
<evidence type="ECO:0000313" key="14">
    <source>
        <dbReference type="EMBL" id="RDU72466.1"/>
    </source>
</evidence>
<dbReference type="GO" id="GO:0003677">
    <property type="term" value="F:DNA binding"/>
    <property type="evidence" value="ECO:0007669"/>
    <property type="project" value="UniProtKB-UniRule"/>
</dbReference>
<evidence type="ECO:0000256" key="4">
    <source>
        <dbReference type="ARBA" id="ARBA00022490"/>
    </source>
</evidence>
<keyword evidence="5 10" id="KW-0808">Transferase</keyword>
<comment type="function">
    <text evidence="10">Confers DNA tethering and processivity to DNA polymerases and other proteins. Acts as a clamp, forming a ring around DNA (a reaction catalyzed by the clamp-loading complex) which diffuses in an ATP-independent manner freely and bidirectionally along dsDNA. Initially characterized for its ability to contact the catalytic subunit of DNA polymerase III (Pol III), a complex, multichain enzyme responsible for most of the replicative synthesis in bacteria; Pol III exhibits 3'-5' exonuclease proofreading activity. The beta chain is required for initiation of replication as well as for processivity of DNA replication.</text>
</comment>
<comment type="caution">
    <text evidence="14">The sequence shown here is derived from an EMBL/GenBank/DDBJ whole genome shotgun (WGS) entry which is preliminary data.</text>
</comment>
<dbReference type="EMBL" id="NXLX01000020">
    <property type="protein sequence ID" value="RDU72466.1"/>
    <property type="molecule type" value="Genomic_DNA"/>
</dbReference>
<comment type="subunit">
    <text evidence="10">Forms a ring-shaped head-to-tail homodimer around DNA.</text>
</comment>
<evidence type="ECO:0000256" key="10">
    <source>
        <dbReference type="PIRNR" id="PIRNR000804"/>
    </source>
</evidence>
<dbReference type="Pfam" id="PF00712">
    <property type="entry name" value="DNA_pol3_beta"/>
    <property type="match status" value="1"/>
</dbReference>
<dbReference type="InterPro" id="IPR022634">
    <property type="entry name" value="DNA_polIII_beta_N"/>
</dbReference>
<evidence type="ECO:0000256" key="5">
    <source>
        <dbReference type="ARBA" id="ARBA00022679"/>
    </source>
</evidence>
<dbReference type="SUPFAM" id="SSF55979">
    <property type="entry name" value="DNA clamp"/>
    <property type="match status" value="3"/>
</dbReference>
<feature type="domain" description="DNA polymerase III beta sliding clamp N-terminal" evidence="11">
    <location>
        <begin position="1"/>
        <end position="116"/>
    </location>
</feature>
<dbReference type="Proteomes" id="UP000256695">
    <property type="component" value="Unassembled WGS sequence"/>
</dbReference>
<evidence type="ECO:0000259" key="12">
    <source>
        <dbReference type="Pfam" id="PF02767"/>
    </source>
</evidence>
<dbReference type="GO" id="GO:0008408">
    <property type="term" value="F:3'-5' exonuclease activity"/>
    <property type="evidence" value="ECO:0007669"/>
    <property type="project" value="InterPro"/>
</dbReference>
<dbReference type="NCBIfam" id="TIGR00663">
    <property type="entry name" value="dnan"/>
    <property type="match status" value="1"/>
</dbReference>
<evidence type="ECO:0000256" key="9">
    <source>
        <dbReference type="ARBA" id="ARBA00023125"/>
    </source>
</evidence>
<sequence>MKFSVNKNSFENVLNHLQPFLDKKDSSQITSHIYFETFENKILLKATDYEIGLDTNIEIKKEIDGSATVNGKKILEIIKRLKDGDLTLETDSQNIHITQGRSKFKLPMFDTNEFPKNIKSQNQNKINIDTSNFIQSLKKIIPAIDSNNQKISLTGALLELKDYHFSFVATDTRRLALMRQDIQSIESFSIILPKKAINEIIKLFPDNMEIYYSDTQLTIQNEYYSFFTKLINDRFPDYEKIIPKEFKIQMKLPKDEIIDAIKLINSLSTKFRMTFKQGEILFETMSNDSSEQAQTQIEFSTGLQEEFSIGIDSRYMLDFLAHIETPEFEICINESNTPFIVKSGNFSTIILPVI</sequence>
<dbReference type="AlphaFoldDB" id="A0A3D8J5K3"/>
<evidence type="ECO:0000256" key="2">
    <source>
        <dbReference type="ARBA" id="ARBA00010752"/>
    </source>
</evidence>
<keyword evidence="8 10" id="KW-0239">DNA-directed DNA polymerase</keyword>
<dbReference type="InterPro" id="IPR001001">
    <property type="entry name" value="DNA_polIII_beta"/>
</dbReference>
<protein>
    <recommendedName>
        <fullName evidence="3 10">Beta sliding clamp</fullName>
    </recommendedName>
</protein>